<name>A0ABZ0TU93_9SPHI</name>
<proteinExistence type="predicted"/>
<dbReference type="PROSITE" id="PS51352">
    <property type="entry name" value="THIOREDOXIN_2"/>
    <property type="match status" value="1"/>
</dbReference>
<protein>
    <submittedName>
        <fullName evidence="7">TlpA disulfide reductase family protein</fullName>
    </submittedName>
</protein>
<feature type="chain" id="PRO_5047352982" evidence="5">
    <location>
        <begin position="19"/>
        <end position="382"/>
    </location>
</feature>
<dbReference type="CDD" id="cd02966">
    <property type="entry name" value="TlpA_like_family"/>
    <property type="match status" value="1"/>
</dbReference>
<evidence type="ECO:0000256" key="1">
    <source>
        <dbReference type="ARBA" id="ARBA00004196"/>
    </source>
</evidence>
<dbReference type="InterPro" id="IPR025380">
    <property type="entry name" value="DUF4369"/>
</dbReference>
<keyword evidence="5" id="KW-0732">Signal</keyword>
<dbReference type="RefSeq" id="WP_321563851.1">
    <property type="nucleotide sequence ID" value="NZ_CP139558.1"/>
</dbReference>
<evidence type="ECO:0000259" key="6">
    <source>
        <dbReference type="PROSITE" id="PS51352"/>
    </source>
</evidence>
<sequence length="382" mass="42864">MMKKIMLFLGGLPAVALAQVKPNYEIHGKLNGVEAKQVFVIHDEGAFKRITDSAVVVNHEYDLKGYVEVGQHTYMFTYNMKNVKPLKADGIVQMFLSPGEYTVTHNNSFRDVVVTGSKGYDDYQSLRTAAKPYEDQVNRLKTEAYQFAKQKDTVGLNSTNAKLYALEHEYKPKVYGNFIKQHPQSPAAFYALKELAGIAHQIDGQALKPYFDLLPKQVKQSTDGKEFGKRIDDAITFDTKGAIGSVAPDFTLLDTAGRRVKLSDYRGKYVLLDFWASWCAPCRADNPHLVAAYRQYHAKGFNILSVSLDTKAREKAWFTAIDHDHLTAWTHVADLQHDSNEVLGIYGISGIPQNFLIGPDGRIIGRSLRGGDLEKKLQEILK</sequence>
<dbReference type="InterPro" id="IPR000866">
    <property type="entry name" value="AhpC/TSA"/>
</dbReference>
<evidence type="ECO:0000256" key="5">
    <source>
        <dbReference type="SAM" id="SignalP"/>
    </source>
</evidence>
<organism evidence="7 8">
    <name type="scientific">Mucilaginibacter sabulilitoris</name>
    <dbReference type="NCBI Taxonomy" id="1173583"/>
    <lineage>
        <taxon>Bacteria</taxon>
        <taxon>Pseudomonadati</taxon>
        <taxon>Bacteroidota</taxon>
        <taxon>Sphingobacteriia</taxon>
        <taxon>Sphingobacteriales</taxon>
        <taxon>Sphingobacteriaceae</taxon>
        <taxon>Mucilaginibacter</taxon>
    </lineage>
</organism>
<feature type="domain" description="Thioredoxin" evidence="6">
    <location>
        <begin position="241"/>
        <end position="382"/>
    </location>
</feature>
<evidence type="ECO:0000256" key="4">
    <source>
        <dbReference type="ARBA" id="ARBA00023284"/>
    </source>
</evidence>
<dbReference type="InterPro" id="IPR050553">
    <property type="entry name" value="Thioredoxin_ResA/DsbE_sf"/>
</dbReference>
<gene>
    <name evidence="7" type="ORF">SNE25_04275</name>
</gene>
<dbReference type="PANTHER" id="PTHR42852:SF6">
    <property type="entry name" value="THIOL:DISULFIDE INTERCHANGE PROTEIN DSBE"/>
    <property type="match status" value="1"/>
</dbReference>
<accession>A0ABZ0TU93</accession>
<comment type="subcellular location">
    <subcellularLocation>
        <location evidence="1">Cell envelope</location>
    </subcellularLocation>
</comment>
<keyword evidence="8" id="KW-1185">Reference proteome</keyword>
<dbReference type="Pfam" id="PF00578">
    <property type="entry name" value="AhpC-TSA"/>
    <property type="match status" value="1"/>
</dbReference>
<feature type="signal peptide" evidence="5">
    <location>
        <begin position="1"/>
        <end position="18"/>
    </location>
</feature>
<evidence type="ECO:0000313" key="8">
    <source>
        <dbReference type="Proteomes" id="UP001324380"/>
    </source>
</evidence>
<dbReference type="InterPro" id="IPR017937">
    <property type="entry name" value="Thioredoxin_CS"/>
</dbReference>
<dbReference type="EMBL" id="CP139558">
    <property type="protein sequence ID" value="WPU94735.1"/>
    <property type="molecule type" value="Genomic_DNA"/>
</dbReference>
<dbReference type="Pfam" id="PF14289">
    <property type="entry name" value="DUF4369"/>
    <property type="match status" value="1"/>
</dbReference>
<dbReference type="PROSITE" id="PS00194">
    <property type="entry name" value="THIOREDOXIN_1"/>
    <property type="match status" value="1"/>
</dbReference>
<dbReference type="InterPro" id="IPR013766">
    <property type="entry name" value="Thioredoxin_domain"/>
</dbReference>
<dbReference type="Gene3D" id="3.40.30.10">
    <property type="entry name" value="Glutaredoxin"/>
    <property type="match status" value="1"/>
</dbReference>
<keyword evidence="4" id="KW-0676">Redox-active center</keyword>
<dbReference type="PANTHER" id="PTHR42852">
    <property type="entry name" value="THIOL:DISULFIDE INTERCHANGE PROTEIN DSBE"/>
    <property type="match status" value="1"/>
</dbReference>
<dbReference type="SUPFAM" id="SSF52833">
    <property type="entry name" value="Thioredoxin-like"/>
    <property type="match status" value="1"/>
</dbReference>
<dbReference type="InterPro" id="IPR036249">
    <property type="entry name" value="Thioredoxin-like_sf"/>
</dbReference>
<evidence type="ECO:0000256" key="2">
    <source>
        <dbReference type="ARBA" id="ARBA00022748"/>
    </source>
</evidence>
<evidence type="ECO:0000256" key="3">
    <source>
        <dbReference type="ARBA" id="ARBA00023157"/>
    </source>
</evidence>
<keyword evidence="2" id="KW-0201">Cytochrome c-type biogenesis</keyword>
<dbReference type="Proteomes" id="UP001324380">
    <property type="component" value="Chromosome"/>
</dbReference>
<reference evidence="7 8" key="1">
    <citation type="submission" date="2023-11" db="EMBL/GenBank/DDBJ databases">
        <title>Analysis of the Genomes of Mucilaginibacter gossypii cycad 4 and M. sabulilitoris SNA2: microbes with the potential for plant growth promotion.</title>
        <authorList>
            <person name="Hirsch A.M."/>
            <person name="Humm E."/>
            <person name="Rubbi M."/>
            <person name="Del Vecchio G."/>
            <person name="Ha S.M."/>
            <person name="Pellegrini M."/>
            <person name="Gunsalus R.P."/>
        </authorList>
    </citation>
    <scope>NUCLEOTIDE SEQUENCE [LARGE SCALE GENOMIC DNA]</scope>
    <source>
        <strain evidence="7 8">SNA2</strain>
    </source>
</reference>
<evidence type="ECO:0000313" key="7">
    <source>
        <dbReference type="EMBL" id="WPU94735.1"/>
    </source>
</evidence>
<keyword evidence="3" id="KW-1015">Disulfide bond</keyword>